<keyword evidence="2" id="KW-1185">Reference proteome</keyword>
<organism evidence="1 2">
    <name type="scientific">Orbilia brochopaga</name>
    <dbReference type="NCBI Taxonomy" id="3140254"/>
    <lineage>
        <taxon>Eukaryota</taxon>
        <taxon>Fungi</taxon>
        <taxon>Dikarya</taxon>
        <taxon>Ascomycota</taxon>
        <taxon>Pezizomycotina</taxon>
        <taxon>Orbiliomycetes</taxon>
        <taxon>Orbiliales</taxon>
        <taxon>Orbiliaceae</taxon>
        <taxon>Orbilia</taxon>
    </lineage>
</organism>
<reference evidence="1 2" key="1">
    <citation type="submission" date="2019-10" db="EMBL/GenBank/DDBJ databases">
        <authorList>
            <person name="Palmer J.M."/>
        </authorList>
    </citation>
    <scope>NUCLEOTIDE SEQUENCE [LARGE SCALE GENOMIC DNA]</scope>
    <source>
        <strain evidence="1 2">TWF696</strain>
    </source>
</reference>
<comment type="caution">
    <text evidence="1">The sequence shown here is derived from an EMBL/GenBank/DDBJ whole genome shotgun (WGS) entry which is preliminary data.</text>
</comment>
<sequence>MNQNVNITTLNIMDTSPALRGPDEFFFTFLYTRTRASPASPNISLGDGPRQRTIWRLHIKASNQDPSVLNDWVAKWIDEDIVAFYEPKSERLVMRNDILRIHHIQWSEGDQHVWLAVHQKKGLSFKKRLGIWGKLVTDKNASPLLYIEDLQRGRCNDTLSRMAKSKLSDAWVVCKPLVKELRYYGYPPCADPRCQMPKKKPQPRDRAQPRLEDILIDISIE</sequence>
<evidence type="ECO:0000313" key="2">
    <source>
        <dbReference type="Proteomes" id="UP001375240"/>
    </source>
</evidence>
<dbReference type="Proteomes" id="UP001375240">
    <property type="component" value="Unassembled WGS sequence"/>
</dbReference>
<gene>
    <name evidence="1" type="ORF">TWF696_008882</name>
</gene>
<accession>A0AAV9UF28</accession>
<name>A0AAV9UF28_9PEZI</name>
<evidence type="ECO:0000313" key="1">
    <source>
        <dbReference type="EMBL" id="KAK6340555.1"/>
    </source>
</evidence>
<dbReference type="AlphaFoldDB" id="A0AAV9UF28"/>
<protein>
    <submittedName>
        <fullName evidence="1">Uncharacterized protein</fullName>
    </submittedName>
</protein>
<dbReference type="EMBL" id="JAVHNQ010000008">
    <property type="protein sequence ID" value="KAK6340555.1"/>
    <property type="molecule type" value="Genomic_DNA"/>
</dbReference>
<proteinExistence type="predicted"/>